<sequence>MRRALASLTAALAVGLAGAALALPAHAAGEIEIDHLQSDGTAVRLLATVPDGVDGDIAVTIDGQQAEVAVEKVEGDASAIARTAVIAFDTSKSMRGKGYLDPAKAAALAFLDSVPEDVRVGLVTFDSAVQTQLEPTLDRDRARDVVGDLSTAPDTLLNDGIIQAVAVAGTEGQRQVLVLSDGRDSGETPDTAVVAAIRKAEVKVDVVALHDDTEALASLQSFAEAGSGTVIPSDAEALQAAFSDEAAALSRQVLITAQIPEAVTANEATVVLSAGEATTSRAAVIRDGEATTLPAASPTEDAGIQISRPVMYAGIAALGLGLLLLLGGVMYSAAAPRKGPSAEDRIAAYTGGVAAGGRDDGPPLSLDQAKQAAASVLGKNKGVEERISARLVAAGSQMRAAEWVLLHGGIALLAGLVGALIGGGSLLLIVIFLILGAVLPWIWLGIKRKRRLTAFGEQLPDTLQLIAGSLGAGMSLAQSIQTVVEEGSEPVAGEFRRALVDNRLGVPLEDAMEDIARRTQSRDFAWVVMAIRIQRQVGGNLGELLNTVAATMRERAYLRRQVQTLSAEGRLSGWILGLLPVAMALYMLIARRDYISKLWTEAMGLGMLAAAAVLLALGAFLISRIVKVEV</sequence>
<dbReference type="CDD" id="cd00198">
    <property type="entry name" value="vWFA"/>
    <property type="match status" value="1"/>
</dbReference>
<reference evidence="9 10" key="1">
    <citation type="journal article" date="2019" name="Int. J. Syst. Evol. Microbiol.">
        <title>The Global Catalogue of Microorganisms (GCM) 10K type strain sequencing project: providing services to taxonomists for standard genome sequencing and annotation.</title>
        <authorList>
            <consortium name="The Broad Institute Genomics Platform"/>
            <consortium name="The Broad Institute Genome Sequencing Center for Infectious Disease"/>
            <person name="Wu L."/>
            <person name="Ma J."/>
        </authorList>
    </citation>
    <scope>NUCLEOTIDE SEQUENCE [LARGE SCALE GENOMIC DNA]</scope>
    <source>
        <strain evidence="9 10">JCM 13008</strain>
    </source>
</reference>
<feature type="domain" description="VWFA" evidence="8">
    <location>
        <begin position="83"/>
        <end position="259"/>
    </location>
</feature>
<evidence type="ECO:0000256" key="5">
    <source>
        <dbReference type="ARBA" id="ARBA00023136"/>
    </source>
</evidence>
<evidence type="ECO:0000256" key="6">
    <source>
        <dbReference type="SAM" id="Phobius"/>
    </source>
</evidence>
<dbReference type="SUPFAM" id="SSF53300">
    <property type="entry name" value="vWA-like"/>
    <property type="match status" value="1"/>
</dbReference>
<feature type="transmembrane region" description="Helical" evidence="6">
    <location>
        <begin position="571"/>
        <end position="590"/>
    </location>
</feature>
<feature type="transmembrane region" description="Helical" evidence="6">
    <location>
        <begin position="400"/>
        <end position="421"/>
    </location>
</feature>
<keyword evidence="7" id="KW-0732">Signal</keyword>
<dbReference type="Gene3D" id="3.40.50.410">
    <property type="entry name" value="von Willebrand factor, type A domain"/>
    <property type="match status" value="1"/>
</dbReference>
<feature type="signal peptide" evidence="7">
    <location>
        <begin position="1"/>
        <end position="27"/>
    </location>
</feature>
<comment type="caution">
    <text evidence="9">The sequence shown here is derived from an EMBL/GenBank/DDBJ whole genome shotgun (WGS) entry which is preliminary data.</text>
</comment>
<comment type="subcellular location">
    <subcellularLocation>
        <location evidence="1">Cell membrane</location>
        <topology evidence="1">Multi-pass membrane protein</topology>
    </subcellularLocation>
</comment>
<dbReference type="EMBL" id="BAAALG010000003">
    <property type="protein sequence ID" value="GAA1095643.1"/>
    <property type="molecule type" value="Genomic_DNA"/>
</dbReference>
<evidence type="ECO:0000256" key="1">
    <source>
        <dbReference type="ARBA" id="ARBA00004651"/>
    </source>
</evidence>
<dbReference type="Gene3D" id="1.20.81.30">
    <property type="entry name" value="Type II secretion system (T2SS), domain F"/>
    <property type="match status" value="1"/>
</dbReference>
<feature type="chain" id="PRO_5047119526" description="VWFA domain-containing protein" evidence="7">
    <location>
        <begin position="28"/>
        <end position="630"/>
    </location>
</feature>
<dbReference type="Proteomes" id="UP001501581">
    <property type="component" value="Unassembled WGS sequence"/>
</dbReference>
<dbReference type="SMART" id="SM00327">
    <property type="entry name" value="VWA"/>
    <property type="match status" value="1"/>
</dbReference>
<evidence type="ECO:0000313" key="10">
    <source>
        <dbReference type="Proteomes" id="UP001501581"/>
    </source>
</evidence>
<dbReference type="InterPro" id="IPR018076">
    <property type="entry name" value="T2SS_GspF_dom"/>
</dbReference>
<organism evidence="9 10">
    <name type="scientific">Nocardioides dubius</name>
    <dbReference type="NCBI Taxonomy" id="317019"/>
    <lineage>
        <taxon>Bacteria</taxon>
        <taxon>Bacillati</taxon>
        <taxon>Actinomycetota</taxon>
        <taxon>Actinomycetes</taxon>
        <taxon>Propionibacteriales</taxon>
        <taxon>Nocardioidaceae</taxon>
        <taxon>Nocardioides</taxon>
    </lineage>
</organism>
<dbReference type="Pfam" id="PF13519">
    <property type="entry name" value="VWA_2"/>
    <property type="match status" value="1"/>
</dbReference>
<keyword evidence="3 6" id="KW-0812">Transmembrane</keyword>
<keyword evidence="5 6" id="KW-0472">Membrane</keyword>
<dbReference type="InterPro" id="IPR036465">
    <property type="entry name" value="vWFA_dom_sf"/>
</dbReference>
<evidence type="ECO:0000256" key="4">
    <source>
        <dbReference type="ARBA" id="ARBA00022989"/>
    </source>
</evidence>
<evidence type="ECO:0000259" key="8">
    <source>
        <dbReference type="PROSITE" id="PS50234"/>
    </source>
</evidence>
<evidence type="ECO:0000256" key="3">
    <source>
        <dbReference type="ARBA" id="ARBA00022692"/>
    </source>
</evidence>
<name>A0ABN1TNI3_9ACTN</name>
<accession>A0ABN1TNI3</accession>
<keyword evidence="10" id="KW-1185">Reference proteome</keyword>
<proteinExistence type="predicted"/>
<feature type="transmembrane region" description="Helical" evidence="6">
    <location>
        <begin position="310"/>
        <end position="331"/>
    </location>
</feature>
<dbReference type="InterPro" id="IPR002035">
    <property type="entry name" value="VWF_A"/>
</dbReference>
<dbReference type="Pfam" id="PF00482">
    <property type="entry name" value="T2SSF"/>
    <property type="match status" value="1"/>
</dbReference>
<evidence type="ECO:0000313" key="9">
    <source>
        <dbReference type="EMBL" id="GAA1095643.1"/>
    </source>
</evidence>
<dbReference type="PROSITE" id="PS50234">
    <property type="entry name" value="VWFA"/>
    <property type="match status" value="1"/>
</dbReference>
<feature type="transmembrane region" description="Helical" evidence="6">
    <location>
        <begin position="602"/>
        <end position="622"/>
    </location>
</feature>
<gene>
    <name evidence="9" type="ORF">GCM10009668_09730</name>
</gene>
<protein>
    <recommendedName>
        <fullName evidence="8">VWFA domain-containing protein</fullName>
    </recommendedName>
</protein>
<keyword evidence="2" id="KW-1003">Cell membrane</keyword>
<evidence type="ECO:0000256" key="7">
    <source>
        <dbReference type="SAM" id="SignalP"/>
    </source>
</evidence>
<keyword evidence="4 6" id="KW-1133">Transmembrane helix</keyword>
<evidence type="ECO:0000256" key="2">
    <source>
        <dbReference type="ARBA" id="ARBA00022475"/>
    </source>
</evidence>
<feature type="transmembrane region" description="Helical" evidence="6">
    <location>
        <begin position="427"/>
        <end position="446"/>
    </location>
</feature>
<dbReference type="PANTHER" id="PTHR35007">
    <property type="entry name" value="INTEGRAL MEMBRANE PROTEIN-RELATED"/>
    <property type="match status" value="1"/>
</dbReference>
<dbReference type="RefSeq" id="WP_343991917.1">
    <property type="nucleotide sequence ID" value="NZ_BAAALG010000003.1"/>
</dbReference>
<dbReference type="PANTHER" id="PTHR35007:SF1">
    <property type="entry name" value="PILUS ASSEMBLY PROTEIN"/>
    <property type="match status" value="1"/>
</dbReference>
<dbReference type="InterPro" id="IPR042094">
    <property type="entry name" value="T2SS_GspF_sf"/>
</dbReference>